<dbReference type="GO" id="GO:0099604">
    <property type="term" value="F:ligand-gated calcium channel activity"/>
    <property type="evidence" value="ECO:0007669"/>
    <property type="project" value="TreeGrafter"/>
</dbReference>
<evidence type="ECO:0000256" key="3">
    <source>
        <dbReference type="ARBA" id="ARBA00022989"/>
    </source>
</evidence>
<keyword evidence="4" id="KW-0472">Membrane</keyword>
<keyword evidence="7" id="KW-0675">Receptor</keyword>
<dbReference type="InterPro" id="IPR005821">
    <property type="entry name" value="Ion_trans_dom"/>
</dbReference>
<dbReference type="InParanoid" id="K1PE08"/>
<accession>K1PE08</accession>
<reference evidence="7" key="1">
    <citation type="journal article" date="2012" name="Nature">
        <title>The oyster genome reveals stress adaptation and complexity of shell formation.</title>
        <authorList>
            <person name="Zhang G."/>
            <person name="Fang X."/>
            <person name="Guo X."/>
            <person name="Li L."/>
            <person name="Luo R."/>
            <person name="Xu F."/>
            <person name="Yang P."/>
            <person name="Zhang L."/>
            <person name="Wang X."/>
            <person name="Qi H."/>
            <person name="Xiong Z."/>
            <person name="Que H."/>
            <person name="Xie Y."/>
            <person name="Holland P.W."/>
            <person name="Paps J."/>
            <person name="Zhu Y."/>
            <person name="Wu F."/>
            <person name="Chen Y."/>
            <person name="Wang J."/>
            <person name="Peng C."/>
            <person name="Meng J."/>
            <person name="Yang L."/>
            <person name="Liu J."/>
            <person name="Wen B."/>
            <person name="Zhang N."/>
            <person name="Huang Z."/>
            <person name="Zhu Q."/>
            <person name="Feng Y."/>
            <person name="Mount A."/>
            <person name="Hedgecock D."/>
            <person name="Xu Z."/>
            <person name="Liu Y."/>
            <person name="Domazet-Loso T."/>
            <person name="Du Y."/>
            <person name="Sun X."/>
            <person name="Zhang S."/>
            <person name="Liu B."/>
            <person name="Cheng P."/>
            <person name="Jiang X."/>
            <person name="Li J."/>
            <person name="Fan D."/>
            <person name="Wang W."/>
            <person name="Fu W."/>
            <person name="Wang T."/>
            <person name="Wang B."/>
            <person name="Zhang J."/>
            <person name="Peng Z."/>
            <person name="Li Y."/>
            <person name="Li N."/>
            <person name="Wang J."/>
            <person name="Chen M."/>
            <person name="He Y."/>
            <person name="Tan F."/>
            <person name="Song X."/>
            <person name="Zheng Q."/>
            <person name="Huang R."/>
            <person name="Yang H."/>
            <person name="Du X."/>
            <person name="Chen L."/>
            <person name="Yang M."/>
            <person name="Gaffney P.M."/>
            <person name="Wang S."/>
            <person name="Luo L."/>
            <person name="She Z."/>
            <person name="Ming Y."/>
            <person name="Huang W."/>
            <person name="Zhang S."/>
            <person name="Huang B."/>
            <person name="Zhang Y."/>
            <person name="Qu T."/>
            <person name="Ni P."/>
            <person name="Miao G."/>
            <person name="Wang J."/>
            <person name="Wang Q."/>
            <person name="Steinberg C.E."/>
            <person name="Wang H."/>
            <person name="Li N."/>
            <person name="Qian L."/>
            <person name="Zhang G."/>
            <person name="Li Y."/>
            <person name="Yang H."/>
            <person name="Liu X."/>
            <person name="Wang J."/>
            <person name="Yin Y."/>
            <person name="Wang J."/>
        </authorList>
    </citation>
    <scope>NUCLEOTIDE SEQUENCE [LARGE SCALE GENOMIC DNA]</scope>
    <source>
        <strain evidence="7">05x7-T-G4-1.051#20</strain>
    </source>
</reference>
<evidence type="ECO:0000259" key="6">
    <source>
        <dbReference type="Pfam" id="PF25508"/>
    </source>
</evidence>
<gene>
    <name evidence="7" type="ORF">CGI_10002809</name>
</gene>
<protein>
    <submittedName>
        <fullName evidence="7">Transient receptor potential cation channel subfamily M member 2</fullName>
    </submittedName>
</protein>
<keyword evidence="3" id="KW-1133">Transmembrane helix</keyword>
<name>K1PE08_MAGGI</name>
<dbReference type="AlphaFoldDB" id="K1PE08"/>
<dbReference type="HOGENOM" id="CLU_1078691_0_0_1"/>
<dbReference type="PANTHER" id="PTHR13800">
    <property type="entry name" value="TRANSIENT RECEPTOR POTENTIAL CATION CHANNEL, SUBFAMILY M, MEMBER 6"/>
    <property type="match status" value="1"/>
</dbReference>
<evidence type="ECO:0000313" key="7">
    <source>
        <dbReference type="EMBL" id="EKC22077.1"/>
    </source>
</evidence>
<evidence type="ECO:0000259" key="5">
    <source>
        <dbReference type="Pfam" id="PF00520"/>
    </source>
</evidence>
<organism evidence="7">
    <name type="scientific">Magallana gigas</name>
    <name type="common">Pacific oyster</name>
    <name type="synonym">Crassostrea gigas</name>
    <dbReference type="NCBI Taxonomy" id="29159"/>
    <lineage>
        <taxon>Eukaryota</taxon>
        <taxon>Metazoa</taxon>
        <taxon>Spiralia</taxon>
        <taxon>Lophotrochozoa</taxon>
        <taxon>Mollusca</taxon>
        <taxon>Bivalvia</taxon>
        <taxon>Autobranchia</taxon>
        <taxon>Pteriomorphia</taxon>
        <taxon>Ostreida</taxon>
        <taxon>Ostreoidea</taxon>
        <taxon>Ostreidae</taxon>
        <taxon>Magallana</taxon>
    </lineage>
</organism>
<evidence type="ECO:0000256" key="2">
    <source>
        <dbReference type="ARBA" id="ARBA00022692"/>
    </source>
</evidence>
<dbReference type="PANTHER" id="PTHR13800:SF12">
    <property type="entry name" value="TRANSIENT RECEPTOR POTENTIAL CATION CHANNEL SUBFAMILY M MEMBER-LIKE 2"/>
    <property type="match status" value="1"/>
</dbReference>
<sequence length="258" mass="30011">MFGSGRVGKTKEQLVMLCNEHRINRIFSDLACGVLNQCYTDRPDETDRILTRKRPRWRNLTCLEIAYQMKIYSFMTHDACKISINRGWFGKISAKNNSIQMMSSVFVLGLLPFVLRFEESDEEKASYIVFLGFFSYALLTGFGDKLTYIEYQMCFWLYCVNADLKKRLGPNFPQELSWSERLEGYFTDKWNYFDFIVIIFFPIGMSLNLSGFVEAGRVLLAISQIAFFMRTMKAFLALKELGPKIWMIAAMVNTQLLC</sequence>
<dbReference type="Pfam" id="PF25508">
    <property type="entry name" value="TRPM2"/>
    <property type="match status" value="1"/>
</dbReference>
<dbReference type="EMBL" id="JH816622">
    <property type="protein sequence ID" value="EKC22077.1"/>
    <property type="molecule type" value="Genomic_DNA"/>
</dbReference>
<dbReference type="InterPro" id="IPR050927">
    <property type="entry name" value="TRPM"/>
</dbReference>
<dbReference type="InterPro" id="IPR057366">
    <property type="entry name" value="TRPM-like"/>
</dbReference>
<dbReference type="GO" id="GO:0005886">
    <property type="term" value="C:plasma membrane"/>
    <property type="evidence" value="ECO:0007669"/>
    <property type="project" value="TreeGrafter"/>
</dbReference>
<dbReference type="Pfam" id="PF00520">
    <property type="entry name" value="Ion_trans"/>
    <property type="match status" value="1"/>
</dbReference>
<comment type="subcellular location">
    <subcellularLocation>
        <location evidence="1">Membrane</location>
        <topology evidence="1">Multi-pass membrane protein</topology>
    </subcellularLocation>
</comment>
<keyword evidence="2" id="KW-0812">Transmembrane</keyword>
<proteinExistence type="predicted"/>
<evidence type="ECO:0000256" key="4">
    <source>
        <dbReference type="ARBA" id="ARBA00023136"/>
    </source>
</evidence>
<feature type="domain" description="TRPM-like" evidence="6">
    <location>
        <begin position="24"/>
        <end position="77"/>
    </location>
</feature>
<evidence type="ECO:0000256" key="1">
    <source>
        <dbReference type="ARBA" id="ARBA00004141"/>
    </source>
</evidence>
<feature type="domain" description="Ion transport" evidence="5">
    <location>
        <begin position="181"/>
        <end position="253"/>
    </location>
</feature>